<name>A0A8K1ZLQ7_9VIRU</name>
<evidence type="ECO:0000259" key="10">
    <source>
        <dbReference type="PROSITE" id="PS50507"/>
    </source>
</evidence>
<dbReference type="InterPro" id="IPR014759">
    <property type="entry name" value="Helicase_SF3_ssRNA_vir"/>
</dbReference>
<evidence type="ECO:0000256" key="7">
    <source>
        <dbReference type="ARBA" id="ARBA00022807"/>
    </source>
</evidence>
<dbReference type="InterPro" id="IPR004004">
    <property type="entry name" value="Helic/Pol/Pept_Calicivir-typ"/>
</dbReference>
<keyword evidence="8" id="KW-0067">ATP-binding</keyword>
<dbReference type="GO" id="GO:0039694">
    <property type="term" value="P:viral RNA genome replication"/>
    <property type="evidence" value="ECO:0007669"/>
    <property type="project" value="InterPro"/>
</dbReference>
<evidence type="ECO:0008006" key="14">
    <source>
        <dbReference type="Google" id="ProtNLM"/>
    </source>
</evidence>
<dbReference type="SUPFAM" id="SSF56672">
    <property type="entry name" value="DNA/RNA polymerases"/>
    <property type="match status" value="1"/>
</dbReference>
<dbReference type="EMBL" id="MZ956598">
    <property type="protein sequence ID" value="UGV21564.1"/>
    <property type="molecule type" value="Genomic_RNA"/>
</dbReference>
<dbReference type="Gene3D" id="3.30.70.270">
    <property type="match status" value="1"/>
</dbReference>
<dbReference type="InterPro" id="IPR043128">
    <property type="entry name" value="Rev_trsase/Diguanyl_cyclase"/>
</dbReference>
<accession>A0A8K1ZLQ7</accession>
<dbReference type="GO" id="GO:0006351">
    <property type="term" value="P:DNA-templated transcription"/>
    <property type="evidence" value="ECO:0007669"/>
    <property type="project" value="InterPro"/>
</dbReference>
<dbReference type="GO" id="GO:0006508">
    <property type="term" value="P:proteolysis"/>
    <property type="evidence" value="ECO:0007669"/>
    <property type="project" value="UniProtKB-KW"/>
</dbReference>
<organism evidence="13">
    <name type="scientific">Giant panda Dicistroviridae</name>
    <dbReference type="NCBI Taxonomy" id="2903096"/>
    <lineage>
        <taxon>Viruses</taxon>
        <taxon>Riboviria</taxon>
        <taxon>Orthornavirae</taxon>
        <taxon>Pisuviricota</taxon>
        <taxon>Pisoniviricetes</taxon>
        <taxon>Picornavirales</taxon>
        <taxon>Dicistroviridae</taxon>
    </lineage>
</organism>
<evidence type="ECO:0000256" key="3">
    <source>
        <dbReference type="ARBA" id="ARBA00022679"/>
    </source>
</evidence>
<evidence type="ECO:0000256" key="4">
    <source>
        <dbReference type="ARBA" id="ARBA00022695"/>
    </source>
</evidence>
<feature type="domain" description="RdRp catalytic" evidence="10">
    <location>
        <begin position="1453"/>
        <end position="1591"/>
    </location>
</feature>
<dbReference type="GO" id="GO:0004197">
    <property type="term" value="F:cysteine-type endopeptidase activity"/>
    <property type="evidence" value="ECO:0007669"/>
    <property type="project" value="InterPro"/>
</dbReference>
<dbReference type="GO" id="GO:0005524">
    <property type="term" value="F:ATP binding"/>
    <property type="evidence" value="ECO:0007669"/>
    <property type="project" value="UniProtKB-KW"/>
</dbReference>
<evidence type="ECO:0000259" key="12">
    <source>
        <dbReference type="PROSITE" id="PS51874"/>
    </source>
</evidence>
<evidence type="ECO:0000256" key="1">
    <source>
        <dbReference type="ARBA" id="ARBA00022484"/>
    </source>
</evidence>
<feature type="domain" description="Peptidase C3" evidence="12">
    <location>
        <begin position="945"/>
        <end position="1159"/>
    </location>
</feature>
<evidence type="ECO:0000259" key="11">
    <source>
        <dbReference type="PROSITE" id="PS51218"/>
    </source>
</evidence>
<dbReference type="Gene3D" id="1.20.960.20">
    <property type="match status" value="1"/>
</dbReference>
<dbReference type="GO" id="GO:0003723">
    <property type="term" value="F:RNA binding"/>
    <property type="evidence" value="ECO:0007669"/>
    <property type="project" value="InterPro"/>
</dbReference>
<evidence type="ECO:0000256" key="2">
    <source>
        <dbReference type="ARBA" id="ARBA00022670"/>
    </source>
</evidence>
<dbReference type="InterPro" id="IPR000605">
    <property type="entry name" value="Helicase_SF3_ssDNA/RNA_vir"/>
</dbReference>
<dbReference type="Pfam" id="PF00910">
    <property type="entry name" value="RNA_helicase"/>
    <property type="match status" value="1"/>
</dbReference>
<dbReference type="InterPro" id="IPR009003">
    <property type="entry name" value="Peptidase_S1_PA"/>
</dbReference>
<dbReference type="InterPro" id="IPR007094">
    <property type="entry name" value="RNA-dir_pol_PSvirus"/>
</dbReference>
<keyword evidence="3" id="KW-0808">Transferase</keyword>
<evidence type="ECO:0000256" key="6">
    <source>
        <dbReference type="ARBA" id="ARBA00022801"/>
    </source>
</evidence>
<keyword evidence="4" id="KW-0548">Nucleotidyltransferase</keyword>
<evidence type="ECO:0000313" key="13">
    <source>
        <dbReference type="EMBL" id="UGV21564.1"/>
    </source>
</evidence>
<keyword evidence="1" id="KW-0696">RNA-directed RNA polymerase</keyword>
<dbReference type="InterPro" id="IPR043502">
    <property type="entry name" value="DNA/RNA_pol_sf"/>
</dbReference>
<keyword evidence="7" id="KW-0788">Thiol protease</keyword>
<feature type="domain" description="SF3 helicase" evidence="11">
    <location>
        <begin position="458"/>
        <end position="639"/>
    </location>
</feature>
<evidence type="ECO:0000256" key="8">
    <source>
        <dbReference type="ARBA" id="ARBA00022840"/>
    </source>
</evidence>
<reference evidence="13" key="1">
    <citation type="submission" date="2021-08" db="EMBL/GenBank/DDBJ databases">
        <title>Mining and genetic analysis of wild giant panda gut virome.</title>
        <authorList>
            <person name="Lu X."/>
            <person name="Yang X.S."/>
            <person name="Zhang W."/>
        </authorList>
    </citation>
    <scope>NUCLEOTIDE SEQUENCE</scope>
    <source>
        <strain evidence="13">PPLV6</strain>
    </source>
</reference>
<dbReference type="GO" id="GO:0003724">
    <property type="term" value="F:RNA helicase activity"/>
    <property type="evidence" value="ECO:0007669"/>
    <property type="project" value="InterPro"/>
</dbReference>
<evidence type="ECO:0000256" key="5">
    <source>
        <dbReference type="ARBA" id="ARBA00022741"/>
    </source>
</evidence>
<keyword evidence="6" id="KW-0378">Hydrolase</keyword>
<keyword evidence="5" id="KW-0547">Nucleotide-binding</keyword>
<dbReference type="PROSITE" id="PS51874">
    <property type="entry name" value="PCV_3C_PRO"/>
    <property type="match status" value="1"/>
</dbReference>
<dbReference type="PROSITE" id="PS51218">
    <property type="entry name" value="SF3_HELICASE_2"/>
    <property type="match status" value="1"/>
</dbReference>
<protein>
    <recommendedName>
        <fullName evidence="14">RNA-directed RNA polymerase</fullName>
    </recommendedName>
</protein>
<dbReference type="InterPro" id="IPR044067">
    <property type="entry name" value="PCV_3C_PRO"/>
</dbReference>
<dbReference type="PRINTS" id="PR00918">
    <property type="entry name" value="CALICVIRUSNS"/>
</dbReference>
<keyword evidence="9" id="KW-0693">Viral RNA replication</keyword>
<sequence>MMNYLKMEQSVSDSRYQRALSIPMGLELRPPIFTMVRNIWRQPTALPDNIIKQNKQYKNHKNTKTSENINIYGDFSPQGNDKKYKKIFEETSEIELVKEVRRLLEDNPKVNPKFKISRSQARQKELKHLQQTSYYSAAKERTHFWKKKFDECAKHMPPDEFLRDDYEPQMMNFDVGLNPDSLASLEAIVTKFTSALSVDHQVKVDINPLSGLLQWIDGVLSDPLNFLFVWSAFASHVYYFRQWGTAIILIGLTIQGIRKSKDTLEYLKHFGFDTISTLTTWISDKFAEEQIYLPNEPGDCMLDRFEDTYKPQGKFDGAIDPISDGLFTLLFMKVFHTSYKSRNFSALARDLGSFDRSQKGVGDFVSWFMQRSQKFLNWMGDVLQKEVPEFISLADSDILDFSKDVATVVNDFDDGVNVNFDFFVRVNQIKKRGEHLLANSLPSARDRRNALRMVLNKIQPLLDKCKANNVVHNGPRRTPLGILIGGAPGVGKSYSSIPLLHELIARVIDDNSLESFQKNPNDYILNRIWENEFWDADHGQFCIVYDDFGQSPNNVITKQNEYMEVIRGGNCLGYPLTMAALTDKGSTNYQHQLIFATTNISGFQNCMGVTKPEAVTRRFKESYWLAPRKEYCLVTDVSIMDRRLDISKCKGVFDEDVHEFFPYDFLRAKFRENGEGLSYRQLMDKLVYDFQENTRSEDRALANMHTAIAKGMQYRMRPQGIYSESKSFFHGMMNNVLLARSITQATFECQMDNSQVVPLPVSMLNTKDEALIKLCSSEIGCTDINDAEVLAINRELLANAISKVHHLNITVSRKIALTFTPDRDMTSWITLHCYDIPDIVNEYIRKDSSTFSSIMGGVRRASSSSIGFVREHPFLTKLIGAVAVLAPVVSIVVKCLSKVYPQAHSRHDWIKQRAPIAARQQYQHVRFIKQSRFDPQFNDIPAISQGLSQFAHKVFKKNTYLFALNHDRDACGSVTFIKDNVAVIPFHFIDKMLEMSSNGFYNDSEDPAASVELRKPNSTIKYCFKPQDLTIAAVTQSDTTLEDIAFVRFKNLHAHCDLTEYFIDIDHPLFNYNFNIMLNVVKETGPLQMISKGSFGHVSYGDYSVDCCIEYRLRTGVGDCGSVCYGHNPKTSKPVILGIHVAGSASGHGVSYFLSNLQVTKALAELDSDIVVPDIDDDEIPMEPQMYVSHKLPESDLPDKPCANKVAMEEVQAPRSVTKTNIIPSAIYGEWGPAKTRPARLRNFTRDGKLVRPIQKAFKDYGGGFPAYNSVLMDDVTDEYIHHLHANADANQPWKPRLLTFEEAVEGIPGIEFCEGIPRATSPGYPLCMYTEGPGKTDFFGKDGPYDFETPACKKLKLQVLMIIEKAKIGQRDKHAFMTFLKDERRKLAKYEEGETRMISGTDLAFLIACRMYFGDFIRWMMSNRIKNGSAVGVNPYGEEWAMLYRHILNGDAGCIDGDHRQYDKNILENLHSMSFKVAESYYKGCAEVDTWVRRVFSQELLNPQYLCDGVIWSAAGSMPSGSFFTTMFNTIANNILLRYAIVSAACGKDHRIATEVDYVHIISLLSKEARFIALGDDNIWSVRAMLRELVTPSKVAQVLLDLGYSYTAADKTPLGTQFRDLKFCTFLKRGFYVADKTVLAPLDIDTIKEMPYWTKRNAPPDNEYEVLTQALYELSLHSPSYFDKYAPKFIDASVKYYGKPPPFVSHRSCRAKIRTTPAMY</sequence>
<proteinExistence type="predicted"/>
<dbReference type="InterPro" id="IPR043504">
    <property type="entry name" value="Peptidase_S1_PA_chymotrypsin"/>
</dbReference>
<dbReference type="SUPFAM" id="SSF50494">
    <property type="entry name" value="Trypsin-like serine proteases"/>
    <property type="match status" value="1"/>
</dbReference>
<keyword evidence="2" id="KW-0645">Protease</keyword>
<evidence type="ECO:0000256" key="9">
    <source>
        <dbReference type="ARBA" id="ARBA00022953"/>
    </source>
</evidence>
<dbReference type="Gene3D" id="2.40.10.10">
    <property type="entry name" value="Trypsin-like serine proteases"/>
    <property type="match status" value="1"/>
</dbReference>
<dbReference type="PROSITE" id="PS50507">
    <property type="entry name" value="RDRP_SSRNA_POS"/>
    <property type="match status" value="1"/>
</dbReference>
<dbReference type="Pfam" id="PF00680">
    <property type="entry name" value="RdRP_1"/>
    <property type="match status" value="1"/>
</dbReference>
<dbReference type="GO" id="GO:0003968">
    <property type="term" value="F:RNA-directed RNA polymerase activity"/>
    <property type="evidence" value="ECO:0007669"/>
    <property type="project" value="UniProtKB-KW"/>
</dbReference>
<dbReference type="InterPro" id="IPR001205">
    <property type="entry name" value="RNA-dir_pol_C"/>
</dbReference>